<evidence type="ECO:0000313" key="1">
    <source>
        <dbReference type="EMBL" id="AMB58494.1"/>
    </source>
</evidence>
<sequence length="140" mass="15928">MLLHMLLEGIELRGGRALTELREGWRDVLAGGPEASAHELAARRYVITDLLDDLRDAVDPMERHAVAFALFEKTAELLLLHDRRWLGTGKYLPRRLREWNPERAEALTEPLLRGDLVAFADRVDHELIRAGGRVQAGFVR</sequence>
<evidence type="ECO:0000313" key="2">
    <source>
        <dbReference type="Proteomes" id="UP000058305"/>
    </source>
</evidence>
<protein>
    <submittedName>
        <fullName evidence="1">Uncharacterized protein</fullName>
    </submittedName>
</protein>
<organism evidence="1 2">
    <name type="scientific">Microterricola viridarii</name>
    <dbReference type="NCBI Taxonomy" id="412690"/>
    <lineage>
        <taxon>Bacteria</taxon>
        <taxon>Bacillati</taxon>
        <taxon>Actinomycetota</taxon>
        <taxon>Actinomycetes</taxon>
        <taxon>Micrococcales</taxon>
        <taxon>Microbacteriaceae</taxon>
        <taxon>Microterricola</taxon>
    </lineage>
</organism>
<dbReference type="KEGG" id="mvd:AWU67_06065"/>
<dbReference type="Proteomes" id="UP000058305">
    <property type="component" value="Chromosome"/>
</dbReference>
<reference evidence="2" key="2">
    <citation type="submission" date="2016-01" db="EMBL/GenBank/DDBJ databases">
        <title>First complete genome sequence of a species in the genus Microterricola, an extremophilic cold active enzyme producing strain ERGS5:02 isolated from Sikkim Himalaya.</title>
        <authorList>
            <person name="Kumar R."/>
            <person name="Singh D."/>
            <person name="Swarnkar M.K."/>
        </authorList>
    </citation>
    <scope>NUCLEOTIDE SEQUENCE [LARGE SCALE GENOMIC DNA]</scope>
    <source>
        <strain evidence="2">ERGS5:02</strain>
    </source>
</reference>
<dbReference type="EMBL" id="CP014145">
    <property type="protein sequence ID" value="AMB58494.1"/>
    <property type="molecule type" value="Genomic_DNA"/>
</dbReference>
<proteinExistence type="predicted"/>
<reference evidence="1 2" key="1">
    <citation type="journal article" date="2016" name="J. Biotechnol.">
        <title>First complete genome sequence of a species in the genus Microterricola, an extremophilic cold active enzyme producing bacterial strain ERGS5:02 isolated from Sikkim Himalaya.</title>
        <authorList>
            <person name="Himanshu"/>
            <person name="Swarnkar M.K."/>
            <person name="Singh D."/>
            <person name="Kumar R."/>
        </authorList>
    </citation>
    <scope>NUCLEOTIDE SEQUENCE [LARGE SCALE GENOMIC DNA]</scope>
    <source>
        <strain evidence="1 2">ERGS5:02</strain>
    </source>
</reference>
<dbReference type="AlphaFoldDB" id="A0A0X8E198"/>
<accession>A0A0X8E198</accession>
<keyword evidence="2" id="KW-1185">Reference proteome</keyword>
<dbReference type="RefSeq" id="WP_067227184.1">
    <property type="nucleotide sequence ID" value="NZ_CP014145.1"/>
</dbReference>
<dbReference type="OrthoDB" id="43980at2"/>
<gene>
    <name evidence="1" type="ORF">AWU67_06065</name>
</gene>
<name>A0A0X8E198_9MICO</name>